<evidence type="ECO:0000313" key="2">
    <source>
        <dbReference type="EMBL" id="PIC36370.1"/>
    </source>
</evidence>
<dbReference type="Proteomes" id="UP000230233">
    <property type="component" value="Chromosome IV"/>
</dbReference>
<name>A0A2G5U9Z6_9PELO</name>
<sequence>MRIRSYPNLINQQIIQEMDPSENFMLSKTSKKMKDLVKKYIYKVDQVWIDFNLNVAFVIEIDGKFYNVLVPCDDPKETMGCRTSGFPMRLRSYPNLINQQIIQEMDPSANFMLAKTSKKMKDLVKKYIYKVDQVWIDFNLNVAFVIEIDGKYYNVLVPCDDPRGTMGCRSLVNTVMIYSSAAQKYHEIHPNHNDICEIFKCDSNRISVVDSTLCTTREFPQDVINRNQFFMNVDFCILKIFKELSSCMRPACMKIPNLIIDDTKYFVSYFILNHEGQNIVLKDAWLNDDYVRIFILHWMLKTRESLVSFIAFQNRQEVFDESSVVNFLNSKRDAITESRVEDWDPEKRDRYFKYDSIIANHHVFPADTFDCEHGYDIVREDGKRATVKVSPNYFMFFVWP</sequence>
<comment type="caution">
    <text evidence="2">The sequence shown here is derived from an EMBL/GenBank/DDBJ whole genome shotgun (WGS) entry which is preliminary data.</text>
</comment>
<organism evidence="2 3">
    <name type="scientific">Caenorhabditis nigoni</name>
    <dbReference type="NCBI Taxonomy" id="1611254"/>
    <lineage>
        <taxon>Eukaryota</taxon>
        <taxon>Metazoa</taxon>
        <taxon>Ecdysozoa</taxon>
        <taxon>Nematoda</taxon>
        <taxon>Chromadorea</taxon>
        <taxon>Rhabditida</taxon>
        <taxon>Rhabditina</taxon>
        <taxon>Rhabditomorpha</taxon>
        <taxon>Rhabditoidea</taxon>
        <taxon>Rhabditidae</taxon>
        <taxon>Peloderinae</taxon>
        <taxon>Caenorhabditis</taxon>
    </lineage>
</organism>
<gene>
    <name evidence="2" type="primary">Cnig_chr_IV.g15395</name>
    <name evidence="2" type="ORF">B9Z55_015395</name>
</gene>
<evidence type="ECO:0000313" key="3">
    <source>
        <dbReference type="Proteomes" id="UP000230233"/>
    </source>
</evidence>
<dbReference type="OrthoDB" id="5883982at2759"/>
<accession>A0A2G5U9Z6</accession>
<dbReference type="PANTHER" id="PTHR21503:SF8">
    <property type="entry name" value="F-BOX ASSOCIATED DOMAIN-CONTAINING PROTEIN-RELATED"/>
    <property type="match status" value="1"/>
</dbReference>
<dbReference type="EMBL" id="PDUG01000004">
    <property type="protein sequence ID" value="PIC36370.1"/>
    <property type="molecule type" value="Genomic_DNA"/>
</dbReference>
<feature type="domain" description="F-box" evidence="1">
    <location>
        <begin position="1"/>
        <end position="51"/>
    </location>
</feature>
<evidence type="ECO:0000259" key="1">
    <source>
        <dbReference type="PROSITE" id="PS50181"/>
    </source>
</evidence>
<dbReference type="PANTHER" id="PTHR21503">
    <property type="entry name" value="F-BOX-CONTAINING HYPOTHETICAL PROTEIN C.ELEGANS"/>
    <property type="match status" value="1"/>
</dbReference>
<keyword evidence="3" id="KW-1185">Reference proteome</keyword>
<dbReference type="PROSITE" id="PS50181">
    <property type="entry name" value="FBOX"/>
    <property type="match status" value="2"/>
</dbReference>
<proteinExistence type="predicted"/>
<protein>
    <recommendedName>
        <fullName evidence="1">F-box domain-containing protein</fullName>
    </recommendedName>
</protein>
<feature type="domain" description="F-box" evidence="1">
    <location>
        <begin position="87"/>
        <end position="138"/>
    </location>
</feature>
<dbReference type="AlphaFoldDB" id="A0A2G5U9Z6"/>
<dbReference type="InterPro" id="IPR001810">
    <property type="entry name" value="F-box_dom"/>
</dbReference>
<dbReference type="Pfam" id="PF00646">
    <property type="entry name" value="F-box"/>
    <property type="match status" value="1"/>
</dbReference>
<reference evidence="3" key="1">
    <citation type="submission" date="2017-10" db="EMBL/GenBank/DDBJ databases">
        <title>Rapid genome shrinkage in a self-fertile nematode reveals novel sperm competition proteins.</title>
        <authorList>
            <person name="Yin D."/>
            <person name="Schwarz E.M."/>
            <person name="Thomas C.G."/>
            <person name="Felde R.L."/>
            <person name="Korf I.F."/>
            <person name="Cutter A.D."/>
            <person name="Schartner C.M."/>
            <person name="Ralston E.J."/>
            <person name="Meyer B.J."/>
            <person name="Haag E.S."/>
        </authorList>
    </citation>
    <scope>NUCLEOTIDE SEQUENCE [LARGE SCALE GENOMIC DNA]</scope>
    <source>
        <strain evidence="3">JU1422</strain>
    </source>
</reference>